<evidence type="ECO:0000256" key="1">
    <source>
        <dbReference type="SAM" id="MobiDB-lite"/>
    </source>
</evidence>
<reference evidence="2 3" key="1">
    <citation type="submission" date="2019-09" db="EMBL/GenBank/DDBJ databases">
        <title>Screening of Novel Bioactive Compounds from Soil-Associated.</title>
        <authorList>
            <person name="Zhao S."/>
        </authorList>
    </citation>
    <scope>NUCLEOTIDE SEQUENCE [LARGE SCALE GENOMIC DNA]</scope>
    <source>
        <strain evidence="2 3">HIT-DPA4</strain>
    </source>
</reference>
<dbReference type="RefSeq" id="WP_150950609.1">
    <property type="nucleotide sequence ID" value="NZ_VZRB01000014.1"/>
</dbReference>
<dbReference type="AlphaFoldDB" id="A0A6H9UWL8"/>
<evidence type="ECO:0000313" key="2">
    <source>
        <dbReference type="EMBL" id="KAB1144704.1"/>
    </source>
</evidence>
<gene>
    <name evidence="2" type="ORF">F7R91_20905</name>
</gene>
<sequence length="301" mass="32691">MAVMTETLVPALEDAHHAHAVALDRMRADAAVAPPGPYRLMLESQADDIQDAVHRIERHVRRLRPRGLLGGTVDIARFAARTTVRTAMLPLTIGQRTVTGLLRGRGPADERQLLKNTEDQYAAAARALAATRAGEVLAEWVHDRATLDLLTAVRRQDEELLARLEVSLSQQARSVAAATDGLRVEEAKNGGLAVAATRTVWAVVDRLREAARPREDSGSAAEESVVEMSGVTGTGGQVRAAQSGEEDLPIVGFSRLSVEEIERRLNALSEADLRVLERYEGTHANRRGVLDAIGRLLIHQP</sequence>
<feature type="region of interest" description="Disordered" evidence="1">
    <location>
        <begin position="212"/>
        <end position="243"/>
    </location>
</feature>
<protein>
    <submittedName>
        <fullName evidence="2">Uncharacterized protein</fullName>
    </submittedName>
</protein>
<proteinExistence type="predicted"/>
<dbReference type="EMBL" id="VZRB01000014">
    <property type="protein sequence ID" value="KAB1144704.1"/>
    <property type="molecule type" value="Genomic_DNA"/>
</dbReference>
<evidence type="ECO:0000313" key="3">
    <source>
        <dbReference type="Proteomes" id="UP000442707"/>
    </source>
</evidence>
<name>A0A6H9UWL8_9ACTN</name>
<organism evidence="2 3">
    <name type="scientific">Streptomyces luteolifulvus</name>
    <dbReference type="NCBI Taxonomy" id="2615112"/>
    <lineage>
        <taxon>Bacteria</taxon>
        <taxon>Bacillati</taxon>
        <taxon>Actinomycetota</taxon>
        <taxon>Actinomycetes</taxon>
        <taxon>Kitasatosporales</taxon>
        <taxon>Streptomycetaceae</taxon>
        <taxon>Streptomyces</taxon>
    </lineage>
</organism>
<comment type="caution">
    <text evidence="2">The sequence shown here is derived from an EMBL/GenBank/DDBJ whole genome shotgun (WGS) entry which is preliminary data.</text>
</comment>
<accession>A0A6H9UWL8</accession>
<keyword evidence="3" id="KW-1185">Reference proteome</keyword>
<dbReference type="Proteomes" id="UP000442707">
    <property type="component" value="Unassembled WGS sequence"/>
</dbReference>